<dbReference type="SUPFAM" id="SSF53448">
    <property type="entry name" value="Nucleotide-diphospho-sugar transferases"/>
    <property type="match status" value="1"/>
</dbReference>
<evidence type="ECO:0000313" key="3">
    <source>
        <dbReference type="Proteomes" id="UP000339690"/>
    </source>
</evidence>
<dbReference type="AlphaFoldDB" id="A0A5Q2TSS4"/>
<dbReference type="Gene3D" id="3.90.550.10">
    <property type="entry name" value="Spore Coat Polysaccharide Biosynthesis Protein SpsA, Chain A"/>
    <property type="match status" value="1"/>
</dbReference>
<dbReference type="InterPro" id="IPR029044">
    <property type="entry name" value="Nucleotide-diphossugar_trans"/>
</dbReference>
<dbReference type="Pfam" id="PF00483">
    <property type="entry name" value="NTP_transferase"/>
    <property type="match status" value="1"/>
</dbReference>
<dbReference type="Proteomes" id="UP000339690">
    <property type="component" value="Chromosome"/>
</dbReference>
<name>A0A5Q2TSS4_9BACI</name>
<dbReference type="InterPro" id="IPR005835">
    <property type="entry name" value="NTP_transferase_dom"/>
</dbReference>
<dbReference type="KEGG" id="grc:GI584_20255"/>
<evidence type="ECO:0000313" key="2">
    <source>
        <dbReference type="EMBL" id="QGH37083.1"/>
    </source>
</evidence>
<proteinExistence type="predicted"/>
<feature type="domain" description="Nucleotidyl transferase" evidence="1">
    <location>
        <begin position="10"/>
        <end position="67"/>
    </location>
</feature>
<dbReference type="EMBL" id="CP045915">
    <property type="protein sequence ID" value="QGH37083.1"/>
    <property type="molecule type" value="Genomic_DNA"/>
</dbReference>
<sequence length="80" mass="9074">MVRGVKTEKYIILAPGYATRLNPLTKNKGKPLFELAGRPILNHIIEKITELNEVLIVTNQKLNLAFKSGCLNMIQVYYNT</sequence>
<keyword evidence="3" id="KW-1185">Reference proteome</keyword>
<reference evidence="2 3" key="1">
    <citation type="submission" date="2019-11" db="EMBL/GenBank/DDBJ databases">
        <title>Gracilibacillus salitolerans sp. nov., a moderate halophile isolated from a saline soil in northwest China.</title>
        <authorList>
            <person name="Gan L."/>
        </authorList>
    </citation>
    <scope>NUCLEOTIDE SEQUENCE [LARGE SCALE GENOMIC DNA]</scope>
    <source>
        <strain evidence="2 3">SCU50</strain>
    </source>
</reference>
<accession>A0A5Q2TSS4</accession>
<protein>
    <recommendedName>
        <fullName evidence="1">Nucleotidyl transferase domain-containing protein</fullName>
    </recommendedName>
</protein>
<gene>
    <name evidence="2" type="ORF">GI584_20255</name>
</gene>
<organism evidence="2 3">
    <name type="scientific">Gracilibacillus salitolerans</name>
    <dbReference type="NCBI Taxonomy" id="2663022"/>
    <lineage>
        <taxon>Bacteria</taxon>
        <taxon>Bacillati</taxon>
        <taxon>Bacillota</taxon>
        <taxon>Bacilli</taxon>
        <taxon>Bacillales</taxon>
        <taxon>Bacillaceae</taxon>
        <taxon>Gracilibacillus</taxon>
    </lineage>
</organism>
<evidence type="ECO:0000259" key="1">
    <source>
        <dbReference type="Pfam" id="PF00483"/>
    </source>
</evidence>